<evidence type="ECO:0000313" key="2">
    <source>
        <dbReference type="EMBL" id="QJR81644.1"/>
    </source>
</evidence>
<protein>
    <submittedName>
        <fullName evidence="2">Uncharacterized protein</fullName>
    </submittedName>
</protein>
<keyword evidence="1" id="KW-1133">Transmembrane helix</keyword>
<keyword evidence="1" id="KW-0812">Transmembrane</keyword>
<dbReference type="Proteomes" id="UP000219285">
    <property type="component" value="Chromosome"/>
</dbReference>
<feature type="transmembrane region" description="Helical" evidence="1">
    <location>
        <begin position="12"/>
        <end position="29"/>
    </location>
</feature>
<gene>
    <name evidence="2" type="ORF">CA267_013150</name>
</gene>
<keyword evidence="1" id="KW-0472">Membrane</keyword>
<sequence>MARIKNTRWQRCKYLLSALVLMLPPWFYYQSQNPEFPDALPGKTVGNFDIVPMPFDINPPYQHDGMYVKDFLLMFNKGEVKAIKQAYLNIGDQPLPLAELQTGDLGILHGTRHGQHVHALSAPRIEASHKVWLTIEQWGGEVLTASWDVPVHLITRQS</sequence>
<dbReference type="KEGG" id="apel:CA267_013150"/>
<evidence type="ECO:0000313" key="3">
    <source>
        <dbReference type="Proteomes" id="UP000219285"/>
    </source>
</evidence>
<accession>A0A6M4MEP2</accession>
<reference evidence="3" key="1">
    <citation type="submission" date="2014-12" db="EMBL/GenBank/DDBJ databases">
        <title>Complete genome sequence of a multi-drug resistant Klebsiella pneumoniae.</title>
        <authorList>
            <person name="Hua X."/>
            <person name="Chen Q."/>
            <person name="Li X."/>
            <person name="Feng Y."/>
            <person name="Ruan Z."/>
            <person name="Yu Y."/>
        </authorList>
    </citation>
    <scope>NUCLEOTIDE SEQUENCE [LARGE SCALE GENOMIC DNA]</scope>
    <source>
        <strain evidence="3">5.12</strain>
    </source>
</reference>
<organism evidence="2 3">
    <name type="scientific">Alteromonas pelagimontana</name>
    <dbReference type="NCBI Taxonomy" id="1858656"/>
    <lineage>
        <taxon>Bacteria</taxon>
        <taxon>Pseudomonadati</taxon>
        <taxon>Pseudomonadota</taxon>
        <taxon>Gammaproteobacteria</taxon>
        <taxon>Alteromonadales</taxon>
        <taxon>Alteromonadaceae</taxon>
        <taxon>Alteromonas/Salinimonas group</taxon>
        <taxon>Alteromonas</taxon>
    </lineage>
</organism>
<evidence type="ECO:0000256" key="1">
    <source>
        <dbReference type="SAM" id="Phobius"/>
    </source>
</evidence>
<dbReference type="EMBL" id="CP052766">
    <property type="protein sequence ID" value="QJR81644.1"/>
    <property type="molecule type" value="Genomic_DNA"/>
</dbReference>
<proteinExistence type="predicted"/>
<dbReference type="AlphaFoldDB" id="A0A6M4MEP2"/>
<keyword evidence="3" id="KW-1185">Reference proteome</keyword>
<dbReference type="OrthoDB" id="6331533at2"/>
<reference evidence="2 3" key="2">
    <citation type="submission" date="2020-04" db="EMBL/GenBank/DDBJ databases">
        <title>Complete genome sequence of Alteromonas pelagimontana 5.12T.</title>
        <authorList>
            <person name="Sinha R.K."/>
            <person name="Krishnan K.P."/>
            <person name="Kurian J.P."/>
        </authorList>
    </citation>
    <scope>NUCLEOTIDE SEQUENCE [LARGE SCALE GENOMIC DNA]</scope>
    <source>
        <strain evidence="2 3">5.12</strain>
    </source>
</reference>
<dbReference type="RefSeq" id="WP_075610791.1">
    <property type="nucleotide sequence ID" value="NZ_CP052766.1"/>
</dbReference>
<name>A0A6M4MEP2_9ALTE</name>